<dbReference type="OrthoDB" id="5406014at2759"/>
<keyword evidence="8" id="KW-1185">Reference proteome</keyword>
<dbReference type="PANTHER" id="PTHR24168">
    <property type="entry name" value="KN MOTIF AND ANKYRIN REPEAT DOMAIN-CONTAINING"/>
    <property type="match status" value="1"/>
</dbReference>
<reference evidence="7" key="1">
    <citation type="submission" date="2021-04" db="EMBL/GenBank/DDBJ databases">
        <authorList>
            <consortium name="Molecular Ecology Group"/>
        </authorList>
    </citation>
    <scope>NUCLEOTIDE SEQUENCE</scope>
</reference>
<dbReference type="SMART" id="SM00248">
    <property type="entry name" value="ANK"/>
    <property type="match status" value="5"/>
</dbReference>
<dbReference type="InterPro" id="IPR002110">
    <property type="entry name" value="Ankyrin_rpt"/>
</dbReference>
<feature type="repeat" description="ANK" evidence="5">
    <location>
        <begin position="1366"/>
        <end position="1399"/>
    </location>
</feature>
<accession>A0A8S3ZRE2</accession>
<dbReference type="InterPro" id="IPR021939">
    <property type="entry name" value="KN_motif"/>
</dbReference>
<dbReference type="SUPFAM" id="SSF48403">
    <property type="entry name" value="Ankyrin repeat"/>
    <property type="match status" value="1"/>
</dbReference>
<keyword evidence="2" id="KW-0677">Repeat</keyword>
<dbReference type="GO" id="GO:0030837">
    <property type="term" value="P:negative regulation of actin filament polymerization"/>
    <property type="evidence" value="ECO:0007669"/>
    <property type="project" value="InterPro"/>
</dbReference>
<feature type="compositionally biased region" description="Polar residues" evidence="6">
    <location>
        <begin position="338"/>
        <end position="348"/>
    </location>
</feature>
<organism evidence="7 8">
    <name type="scientific">Candidula unifasciata</name>
    <dbReference type="NCBI Taxonomy" id="100452"/>
    <lineage>
        <taxon>Eukaryota</taxon>
        <taxon>Metazoa</taxon>
        <taxon>Spiralia</taxon>
        <taxon>Lophotrochozoa</taxon>
        <taxon>Mollusca</taxon>
        <taxon>Gastropoda</taxon>
        <taxon>Heterobranchia</taxon>
        <taxon>Euthyneura</taxon>
        <taxon>Panpulmonata</taxon>
        <taxon>Eupulmonata</taxon>
        <taxon>Stylommatophora</taxon>
        <taxon>Helicina</taxon>
        <taxon>Helicoidea</taxon>
        <taxon>Geomitridae</taxon>
        <taxon>Candidula</taxon>
    </lineage>
</organism>
<keyword evidence="4" id="KW-0175">Coiled coil</keyword>
<protein>
    <submittedName>
        <fullName evidence="7">Uncharacterized protein</fullName>
    </submittedName>
</protein>
<feature type="compositionally biased region" description="Basic and acidic residues" evidence="6">
    <location>
        <begin position="763"/>
        <end position="779"/>
    </location>
</feature>
<keyword evidence="3 5" id="KW-0040">ANK repeat</keyword>
<feature type="region of interest" description="Disordered" evidence="6">
    <location>
        <begin position="808"/>
        <end position="836"/>
    </location>
</feature>
<name>A0A8S3ZRE2_9EUPU</name>
<evidence type="ECO:0000256" key="1">
    <source>
        <dbReference type="ARBA" id="ARBA00022553"/>
    </source>
</evidence>
<feature type="region of interest" description="Disordered" evidence="6">
    <location>
        <begin position="156"/>
        <end position="179"/>
    </location>
</feature>
<feature type="compositionally biased region" description="Polar residues" evidence="6">
    <location>
        <begin position="691"/>
        <end position="700"/>
    </location>
</feature>
<feature type="region of interest" description="Disordered" evidence="6">
    <location>
        <begin position="335"/>
        <end position="354"/>
    </location>
</feature>
<sequence length="1452" mass="159581">MATTKVTFVTGTAEVKRRDPVQEFSRLEPVPEQRLTTEPHTPLQVTYIDGKCTCCPYGYHIDLDFLNFCRDLQRGSTLKNLKRIQRTKRKLRKSMEMMLDEQEGIAPGSKSTPPDVVHSTEAGRLMHMINYEQSATQNLLSRIDASVSNMAGVEEGPGRKYVSSDSLEPRTPTYSTYPLDESNVMTTSYSTLDRTDSFGSLSSVSTLSSENALPHPAELKQLYIKTRTEVCVLSKEDNQASLQSVREAMAVSLQRMRELEEQVKTIPILQVRISVLKEEKRLLSLQLKATNAGAKPPVSSIGVGDGRVDVVEVMEHSVKSPRTFDFPKSFYADDKSPVQKSPQFKSPPQTLPKPTRIFSSGVGDHSVLEPYNLQPDLPSGFTIRDNETSFEIHSRTVIQQTSTPVNRISIQSLNSPPRALTRTVGTGDGNVFDESGLHVHEKELRTVIIGPSSPVAKRNVGIECRVPTRDVGVLFKCDEAKPETRTVGVNVNYDTSGILTTLDFKGETELRMALRGVLQRSVRSVATNCNFNPTVVDSGTATDSFTGISVGCGDEEQRVDVDVRPATMKKSVATAAKPETGHKWVSTEPEWALDASTNTYQVDTYHKSVMTERQKQMFAATNTEPPICHIATCQTEQKVFSDLDQVRNTASNTEPARTYSTGVCTDIIPTFTVGINTTEMVSDVFRVSSEQKTSVQANELKSQELKSQERKSKELKSILKKPKTADSSVQRDSRTDPGHQEITETSRKVQATGHESTFLNRYGDVKHSSSSDDRQHLTSRETTSTSPPQTRDFVRSQGAFFSSRKELLNNSSSQEDLENRHSAFKRVSPSKSEDGFSETVVEHYIITNNGKKLISEEKTTTTSSGTNTSFRKFAPEDGDFWSQNLDPEGDSNNQSEDVSRLSEGGGSRISSHESYTVNKPVGSLMTEKNFVSVINNPYLTVDNLAEVSSLLDSDIGSSLTIPHISKTASDNCEITTYVTETTEDGGTRAWEDQSPAGQLPVSLTSEDDSETKTASSASKTHISNILSSQHWSDSNLSSPVTGDSEFAGRGNLTVGGTKSFSETIMTAIGGSDGDLASEVGNYGSLDRQTGKLKSIMKRRPSDSQQIGSRRGIRFAETVTGGTGSSSQEDEEENTSDSDSTASFEEGSYDGQQGQVIYYCKDDEAIAQGLPGAQMFDQNIREIYELPSEVRQACNVLATYLVDSTSIQTRQLNACQTQVQEEWFRVSSHKLSVAHQVEDFLSSVNEISKRLLEHVINMADANGNTAIHYCVSHCNFEIVSLLLDSEVCDINKQNKAGYTPIMLAGLVTLQNPEHQETVRRLFSRGDVNARATSTKQTALMLAASHGRTEMVRLLVEEGADINLQDEDGSTALMCACEHGNLDIVNFLLAQPGIDANIVDNEDSTALSIAMQAGHKDVGVVLYKHLNFSKVTSPAGHKRRRSSNSPTLSNFAIR</sequence>
<dbReference type="FunFam" id="1.25.40.20:FF:000017">
    <property type="entry name" value="KN motif and ankyrin repeat domain-containing protein 1"/>
    <property type="match status" value="1"/>
</dbReference>
<feature type="compositionally biased region" description="Basic and acidic residues" evidence="6">
    <location>
        <begin position="729"/>
        <end position="747"/>
    </location>
</feature>
<feature type="compositionally biased region" description="Polar residues" evidence="6">
    <location>
        <begin position="881"/>
        <end position="896"/>
    </location>
</feature>
<dbReference type="GO" id="GO:0005856">
    <property type="term" value="C:cytoskeleton"/>
    <property type="evidence" value="ECO:0007669"/>
    <property type="project" value="TreeGrafter"/>
</dbReference>
<feature type="compositionally biased region" description="Polar residues" evidence="6">
    <location>
        <begin position="780"/>
        <end position="789"/>
    </location>
</feature>
<dbReference type="Gene3D" id="1.25.40.20">
    <property type="entry name" value="Ankyrin repeat-containing domain"/>
    <property type="match status" value="1"/>
</dbReference>
<feature type="compositionally biased region" description="Low complexity" evidence="6">
    <location>
        <begin position="860"/>
        <end position="869"/>
    </location>
</feature>
<feature type="region of interest" description="Disordered" evidence="6">
    <location>
        <begin position="1094"/>
        <end position="1146"/>
    </location>
</feature>
<dbReference type="PROSITE" id="PS50088">
    <property type="entry name" value="ANK_REPEAT"/>
    <property type="match status" value="2"/>
</dbReference>
<dbReference type="EMBL" id="CAJHNH020005068">
    <property type="protein sequence ID" value="CAG5132083.1"/>
    <property type="molecule type" value="Genomic_DNA"/>
</dbReference>
<dbReference type="GO" id="GO:0005737">
    <property type="term" value="C:cytoplasm"/>
    <property type="evidence" value="ECO:0007669"/>
    <property type="project" value="TreeGrafter"/>
</dbReference>
<evidence type="ECO:0000256" key="3">
    <source>
        <dbReference type="ARBA" id="ARBA00023043"/>
    </source>
</evidence>
<comment type="caution">
    <text evidence="7">The sequence shown here is derived from an EMBL/GenBank/DDBJ whole genome shotgun (WGS) entry which is preliminary data.</text>
</comment>
<dbReference type="Pfam" id="PF13637">
    <property type="entry name" value="Ank_4"/>
    <property type="match status" value="1"/>
</dbReference>
<dbReference type="InterPro" id="IPR047184">
    <property type="entry name" value="KANK1-4"/>
</dbReference>
<dbReference type="InterPro" id="IPR036770">
    <property type="entry name" value="Ankyrin_rpt-contain_sf"/>
</dbReference>
<evidence type="ECO:0000256" key="5">
    <source>
        <dbReference type="PROSITE-ProRule" id="PRU00023"/>
    </source>
</evidence>
<dbReference type="Pfam" id="PF12075">
    <property type="entry name" value="KN_motif"/>
    <property type="match status" value="1"/>
</dbReference>
<feature type="region of interest" description="Disordered" evidence="6">
    <location>
        <begin position="983"/>
        <end position="1020"/>
    </location>
</feature>
<evidence type="ECO:0000313" key="7">
    <source>
        <dbReference type="EMBL" id="CAG5132083.1"/>
    </source>
</evidence>
<dbReference type="Proteomes" id="UP000678393">
    <property type="component" value="Unassembled WGS sequence"/>
</dbReference>
<evidence type="ECO:0000256" key="4">
    <source>
        <dbReference type="ARBA" id="ARBA00023054"/>
    </source>
</evidence>
<gene>
    <name evidence="7" type="ORF">CUNI_LOCUS17641</name>
</gene>
<evidence type="ECO:0000313" key="8">
    <source>
        <dbReference type="Proteomes" id="UP000678393"/>
    </source>
</evidence>
<feature type="compositionally biased region" description="Basic and acidic residues" evidence="6">
    <location>
        <begin position="701"/>
        <end position="717"/>
    </location>
</feature>
<feature type="region of interest" description="Disordered" evidence="6">
    <location>
        <begin position="1431"/>
        <end position="1452"/>
    </location>
</feature>
<dbReference type="PROSITE" id="PS50297">
    <property type="entry name" value="ANK_REP_REGION"/>
    <property type="match status" value="2"/>
</dbReference>
<keyword evidence="1" id="KW-0597">Phosphoprotein</keyword>
<feature type="repeat" description="ANK" evidence="5">
    <location>
        <begin position="1333"/>
        <end position="1365"/>
    </location>
</feature>
<proteinExistence type="predicted"/>
<evidence type="ECO:0000256" key="2">
    <source>
        <dbReference type="ARBA" id="ARBA00022737"/>
    </source>
</evidence>
<feature type="region of interest" description="Disordered" evidence="6">
    <location>
        <begin position="691"/>
        <end position="793"/>
    </location>
</feature>
<dbReference type="Pfam" id="PF12796">
    <property type="entry name" value="Ank_2"/>
    <property type="match status" value="1"/>
</dbReference>
<feature type="region of interest" description="Disordered" evidence="6">
    <location>
        <begin position="856"/>
        <end position="914"/>
    </location>
</feature>
<evidence type="ECO:0000256" key="6">
    <source>
        <dbReference type="SAM" id="MobiDB-lite"/>
    </source>
</evidence>
<feature type="compositionally biased region" description="Polar residues" evidence="6">
    <location>
        <begin position="1441"/>
        <end position="1452"/>
    </location>
</feature>
<dbReference type="PANTHER" id="PTHR24168:SF21">
    <property type="entry name" value="KANK, ISOFORM D"/>
    <property type="match status" value="1"/>
</dbReference>